<dbReference type="Proteomes" id="UP000440367">
    <property type="component" value="Unassembled WGS sequence"/>
</dbReference>
<dbReference type="Proteomes" id="UP000488956">
    <property type="component" value="Unassembled WGS sequence"/>
</dbReference>
<evidence type="ECO:0000313" key="17">
    <source>
        <dbReference type="Proteomes" id="UP000460718"/>
    </source>
</evidence>
<dbReference type="Proteomes" id="UP000476176">
    <property type="component" value="Unassembled WGS sequence"/>
</dbReference>
<evidence type="ECO:0000313" key="16">
    <source>
        <dbReference type="Proteomes" id="UP000441208"/>
    </source>
</evidence>
<evidence type="ECO:0000313" key="15">
    <source>
        <dbReference type="Proteomes" id="UP000440732"/>
    </source>
</evidence>
<evidence type="ECO:0000313" key="10">
    <source>
        <dbReference type="EMBL" id="KAE9301488.1"/>
    </source>
</evidence>
<dbReference type="Proteomes" id="UP000460718">
    <property type="component" value="Unassembled WGS sequence"/>
</dbReference>
<proteinExistence type="predicted"/>
<evidence type="ECO:0000313" key="11">
    <source>
        <dbReference type="Proteomes" id="UP000429523"/>
    </source>
</evidence>
<comment type="caution">
    <text evidence="9">The sequence shown here is derived from an EMBL/GenBank/DDBJ whole genome shotgun (WGS) entry which is preliminary data.</text>
</comment>
<accession>A0A6A3YHI5</accession>
<evidence type="ECO:0000313" key="12">
    <source>
        <dbReference type="Proteomes" id="UP000433483"/>
    </source>
</evidence>
<sequence length="78" mass="8269">MESAVYSSPHWVFTARPGQSRILLCSSLLLENSMATSPRLSGKEMQSSSSSSLSSSSCLQVALVPPAAPRCVTPRCPN</sequence>
<dbReference type="Proteomes" id="UP000433483">
    <property type="component" value="Unassembled WGS sequence"/>
</dbReference>
<dbReference type="Proteomes" id="UP000441208">
    <property type="component" value="Unassembled WGS sequence"/>
</dbReference>
<evidence type="ECO:0000313" key="8">
    <source>
        <dbReference type="EMBL" id="KAE9217157.1"/>
    </source>
</evidence>
<name>A0A6A3YHI5_9STRA</name>
<evidence type="ECO:0000313" key="13">
    <source>
        <dbReference type="Proteomes" id="UP000437068"/>
    </source>
</evidence>
<dbReference type="EMBL" id="QXFX01000820">
    <property type="protein sequence ID" value="KAE9103380.1"/>
    <property type="molecule type" value="Genomic_DNA"/>
</dbReference>
<evidence type="ECO:0000313" key="3">
    <source>
        <dbReference type="EMBL" id="KAE9000989.1"/>
    </source>
</evidence>
<dbReference type="Proteomes" id="UP000440732">
    <property type="component" value="Unassembled WGS sequence"/>
</dbReference>
<evidence type="ECO:0000313" key="6">
    <source>
        <dbReference type="EMBL" id="KAE9138245.1"/>
    </source>
</evidence>
<evidence type="ECO:0000313" key="19">
    <source>
        <dbReference type="Proteomes" id="UP000488956"/>
    </source>
</evidence>
<evidence type="ECO:0000256" key="1">
    <source>
        <dbReference type="SAM" id="MobiDB-lite"/>
    </source>
</evidence>
<dbReference type="EMBL" id="QXFW01000881">
    <property type="protein sequence ID" value="KAE9000989.1"/>
    <property type="molecule type" value="Genomic_DNA"/>
</dbReference>
<keyword evidence="12" id="KW-1185">Reference proteome</keyword>
<dbReference type="EMBL" id="QXGE01000896">
    <property type="protein sequence ID" value="KAE9301488.1"/>
    <property type="molecule type" value="Genomic_DNA"/>
</dbReference>
<dbReference type="EMBL" id="QXGA01000858">
    <property type="protein sequence ID" value="KAE9138245.1"/>
    <property type="molecule type" value="Genomic_DNA"/>
</dbReference>
<dbReference type="EMBL" id="QXGC01000900">
    <property type="protein sequence ID" value="KAE9217157.1"/>
    <property type="molecule type" value="Genomic_DNA"/>
</dbReference>
<dbReference type="Proteomes" id="UP000429523">
    <property type="component" value="Unassembled WGS sequence"/>
</dbReference>
<evidence type="ECO:0000313" key="2">
    <source>
        <dbReference type="EMBL" id="KAE8933576.1"/>
    </source>
</evidence>
<reference evidence="11 12" key="1">
    <citation type="submission" date="2018-08" db="EMBL/GenBank/DDBJ databases">
        <title>Genomic investigation of the strawberry pathogen Phytophthora fragariae indicates pathogenicity is determined by transcriptional variation in three key races.</title>
        <authorList>
            <person name="Adams T.M."/>
            <person name="Armitage A.D."/>
            <person name="Sobczyk M.K."/>
            <person name="Bates H.J."/>
            <person name="Dunwell J.M."/>
            <person name="Nellist C.F."/>
            <person name="Harrison R.J."/>
        </authorList>
    </citation>
    <scope>NUCLEOTIDE SEQUENCE [LARGE SCALE GENOMIC DNA]</scope>
    <source>
        <strain evidence="10 13">A4</strain>
        <strain evidence="9 14">BC-1</strain>
        <strain evidence="8 18">BC-23</strain>
        <strain evidence="7 12">NOV-27</strain>
        <strain evidence="6 15">NOV-5</strain>
        <strain evidence="4 16">NOV-71</strain>
        <strain evidence="2 11">NOV-9</strain>
        <strain evidence="5 19">ONT-3</strain>
        <strain evidence="3 17">SCRP245</strain>
    </source>
</reference>
<evidence type="ECO:0000313" key="5">
    <source>
        <dbReference type="EMBL" id="KAE9103380.1"/>
    </source>
</evidence>
<evidence type="ECO:0000313" key="18">
    <source>
        <dbReference type="Proteomes" id="UP000476176"/>
    </source>
</evidence>
<evidence type="ECO:0000313" key="14">
    <source>
        <dbReference type="Proteomes" id="UP000440367"/>
    </source>
</evidence>
<gene>
    <name evidence="10" type="ORF">PF001_g14428</name>
    <name evidence="9" type="ORF">PF002_g16374</name>
    <name evidence="8" type="ORF">PF004_g14232</name>
    <name evidence="7" type="ORF">PF005_g14828</name>
    <name evidence="6" type="ORF">PF006_g14006</name>
    <name evidence="4" type="ORF">PF007_g15239</name>
    <name evidence="2" type="ORF">PF009_g16425</name>
    <name evidence="5" type="ORF">PF010_g13756</name>
    <name evidence="3" type="ORF">PF011_g13947</name>
</gene>
<dbReference type="AlphaFoldDB" id="A0A6A3YHI5"/>
<evidence type="ECO:0000313" key="4">
    <source>
        <dbReference type="EMBL" id="KAE9101184.1"/>
    </source>
</evidence>
<protein>
    <submittedName>
        <fullName evidence="9">Uncharacterized protein</fullName>
    </submittedName>
</protein>
<dbReference type="EMBL" id="QXGB01000893">
    <property type="protein sequence ID" value="KAE9201769.1"/>
    <property type="molecule type" value="Genomic_DNA"/>
</dbReference>
<organism evidence="9 14">
    <name type="scientific">Phytophthora fragariae</name>
    <dbReference type="NCBI Taxonomy" id="53985"/>
    <lineage>
        <taxon>Eukaryota</taxon>
        <taxon>Sar</taxon>
        <taxon>Stramenopiles</taxon>
        <taxon>Oomycota</taxon>
        <taxon>Peronosporomycetes</taxon>
        <taxon>Peronosporales</taxon>
        <taxon>Peronosporaceae</taxon>
        <taxon>Phytophthora</taxon>
    </lineage>
</organism>
<feature type="region of interest" description="Disordered" evidence="1">
    <location>
        <begin position="36"/>
        <end position="55"/>
    </location>
</feature>
<evidence type="ECO:0000313" key="7">
    <source>
        <dbReference type="EMBL" id="KAE9201769.1"/>
    </source>
</evidence>
<dbReference type="EMBL" id="QXGF01000999">
    <property type="protein sequence ID" value="KAE8933576.1"/>
    <property type="molecule type" value="Genomic_DNA"/>
</dbReference>
<evidence type="ECO:0000313" key="9">
    <source>
        <dbReference type="EMBL" id="KAE9218851.1"/>
    </source>
</evidence>
<dbReference type="OrthoDB" id="10291098at2759"/>
<dbReference type="EMBL" id="QXGD01000964">
    <property type="protein sequence ID" value="KAE9218851.1"/>
    <property type="molecule type" value="Genomic_DNA"/>
</dbReference>
<dbReference type="EMBL" id="QXFZ01000923">
    <property type="protein sequence ID" value="KAE9101184.1"/>
    <property type="molecule type" value="Genomic_DNA"/>
</dbReference>
<dbReference type="Proteomes" id="UP000437068">
    <property type="component" value="Unassembled WGS sequence"/>
</dbReference>